<dbReference type="Gene3D" id="1.10.510.10">
    <property type="entry name" value="Transferase(Phosphotransferase) domain 1"/>
    <property type="match status" value="1"/>
</dbReference>
<accession>A0ABQ9TWV7</accession>
<evidence type="ECO:0000313" key="2">
    <source>
        <dbReference type="Proteomes" id="UP001266305"/>
    </source>
</evidence>
<comment type="caution">
    <text evidence="1">The sequence shown here is derived from an EMBL/GenBank/DDBJ whole genome shotgun (WGS) entry which is preliminary data.</text>
</comment>
<keyword evidence="2" id="KW-1185">Reference proteome</keyword>
<dbReference type="EMBL" id="JASSZA010000019">
    <property type="protein sequence ID" value="KAK2088960.1"/>
    <property type="molecule type" value="Genomic_DNA"/>
</dbReference>
<gene>
    <name evidence="1" type="ORF">P7K49_034867</name>
</gene>
<evidence type="ECO:0000313" key="1">
    <source>
        <dbReference type="EMBL" id="KAK2088960.1"/>
    </source>
</evidence>
<protein>
    <submittedName>
        <fullName evidence="1">Uncharacterized protein</fullName>
    </submittedName>
</protein>
<reference evidence="1 2" key="1">
    <citation type="submission" date="2023-05" db="EMBL/GenBank/DDBJ databases">
        <title>B98-5 Cell Line De Novo Hybrid Assembly: An Optical Mapping Approach.</title>
        <authorList>
            <person name="Kananen K."/>
            <person name="Auerbach J.A."/>
            <person name="Kautto E."/>
            <person name="Blachly J.S."/>
        </authorList>
    </citation>
    <scope>NUCLEOTIDE SEQUENCE [LARGE SCALE GENOMIC DNA]</scope>
    <source>
        <strain evidence="1">B95-8</strain>
        <tissue evidence="1">Cell line</tissue>
    </source>
</reference>
<sequence length="97" mass="10759">MMAGTKQMGTFAETLILLSALYLWVQTPRLRGGGHLLGSFLLGAVLTTETLQKYLEVVMALEYDEKPPYAMLRNSLEALLQDLRVSPYDPIGLPMVS</sequence>
<name>A0ABQ9TWV7_SAGOE</name>
<organism evidence="1 2">
    <name type="scientific">Saguinus oedipus</name>
    <name type="common">Cotton-top tamarin</name>
    <name type="synonym">Oedipomidas oedipus</name>
    <dbReference type="NCBI Taxonomy" id="9490"/>
    <lineage>
        <taxon>Eukaryota</taxon>
        <taxon>Metazoa</taxon>
        <taxon>Chordata</taxon>
        <taxon>Craniata</taxon>
        <taxon>Vertebrata</taxon>
        <taxon>Euteleostomi</taxon>
        <taxon>Mammalia</taxon>
        <taxon>Eutheria</taxon>
        <taxon>Euarchontoglires</taxon>
        <taxon>Primates</taxon>
        <taxon>Haplorrhini</taxon>
        <taxon>Platyrrhini</taxon>
        <taxon>Cebidae</taxon>
        <taxon>Callitrichinae</taxon>
        <taxon>Saguinus</taxon>
    </lineage>
</organism>
<dbReference type="Proteomes" id="UP001266305">
    <property type="component" value="Unassembled WGS sequence"/>
</dbReference>
<proteinExistence type="predicted"/>